<organism evidence="10 11">
    <name type="scientific">Helianthus annuus</name>
    <name type="common">Common sunflower</name>
    <dbReference type="NCBI Taxonomy" id="4232"/>
    <lineage>
        <taxon>Eukaryota</taxon>
        <taxon>Viridiplantae</taxon>
        <taxon>Streptophyta</taxon>
        <taxon>Embryophyta</taxon>
        <taxon>Tracheophyta</taxon>
        <taxon>Spermatophyta</taxon>
        <taxon>Magnoliopsida</taxon>
        <taxon>eudicotyledons</taxon>
        <taxon>Gunneridae</taxon>
        <taxon>Pentapetalae</taxon>
        <taxon>asterids</taxon>
        <taxon>campanulids</taxon>
        <taxon>Asterales</taxon>
        <taxon>Asteraceae</taxon>
        <taxon>Asteroideae</taxon>
        <taxon>Heliantheae alliance</taxon>
        <taxon>Heliantheae</taxon>
        <taxon>Helianthus</taxon>
    </lineage>
</organism>
<dbReference type="Pfam" id="PF00400">
    <property type="entry name" value="WD40"/>
    <property type="match status" value="1"/>
</dbReference>
<dbReference type="InterPro" id="IPR015943">
    <property type="entry name" value="WD40/YVTN_repeat-like_dom_sf"/>
</dbReference>
<evidence type="ECO:0000256" key="5">
    <source>
        <dbReference type="ARBA" id="ARBA00023306"/>
    </source>
</evidence>
<dbReference type="InterPro" id="IPR033010">
    <property type="entry name" value="Cdc20/Fizzy"/>
</dbReference>
<dbReference type="Proteomes" id="UP000215914">
    <property type="component" value="Chromosome 8"/>
</dbReference>
<keyword evidence="3" id="KW-0677">Repeat</keyword>
<dbReference type="PROSITE" id="PS50082">
    <property type="entry name" value="WD_REPEATS_2"/>
    <property type="match status" value="1"/>
</dbReference>
<dbReference type="PANTHER" id="PTHR19918:SF8">
    <property type="entry name" value="FI02843P"/>
    <property type="match status" value="1"/>
</dbReference>
<comment type="function">
    <text evidence="6">Component of the anaphase promoting complex/cyclosome (APC/C), a cell cycle-regulated E3 ubiquitin-protein ligase complex that controls progression through mitosis and the G1 phase of the cell cycle.</text>
</comment>
<dbReference type="SUPFAM" id="SSF50978">
    <property type="entry name" value="WD40 repeat-like"/>
    <property type="match status" value="1"/>
</dbReference>
<keyword evidence="1 7" id="KW-0853">WD repeat</keyword>
<keyword evidence="4" id="KW-0498">Mitosis</keyword>
<dbReference type="InParanoid" id="A0A251U7J2"/>
<dbReference type="STRING" id="4232.A0A251U7J2"/>
<evidence type="ECO:0000313" key="10">
    <source>
        <dbReference type="EMBL" id="OTG18271.1"/>
    </source>
</evidence>
<evidence type="ECO:0000256" key="4">
    <source>
        <dbReference type="ARBA" id="ARBA00022776"/>
    </source>
</evidence>
<dbReference type="GO" id="GO:0010997">
    <property type="term" value="F:anaphase-promoting complex binding"/>
    <property type="evidence" value="ECO:0007669"/>
    <property type="project" value="InterPro"/>
</dbReference>
<keyword evidence="5" id="KW-0131">Cell cycle</keyword>
<dbReference type="GO" id="GO:0097027">
    <property type="term" value="F:ubiquitin-protein transferase activator activity"/>
    <property type="evidence" value="ECO:0007669"/>
    <property type="project" value="InterPro"/>
</dbReference>
<accession>A0A251U7J2</accession>
<keyword evidence="11" id="KW-1185">Reference proteome</keyword>
<dbReference type="Gramene" id="mRNA:HanXRQr2_Chr08g0333641">
    <property type="protein sequence ID" value="mRNA:HanXRQr2_Chr08g0333641"/>
    <property type="gene ID" value="HanXRQr2_Chr08g0333641"/>
</dbReference>
<reference evidence="10" key="2">
    <citation type="submission" date="2017-02" db="EMBL/GenBank/DDBJ databases">
        <title>Sunflower complete genome.</title>
        <authorList>
            <person name="Langlade N."/>
            <person name="Munos S."/>
        </authorList>
    </citation>
    <scope>NUCLEOTIDE SEQUENCE [LARGE SCALE GENOMIC DNA]</scope>
    <source>
        <tissue evidence="10">Leaves</tissue>
    </source>
</reference>
<dbReference type="Gene3D" id="4.10.1060.10">
    <property type="entry name" value="Zinc finger, RanBP2-type"/>
    <property type="match status" value="1"/>
</dbReference>
<dbReference type="EMBL" id="CM007897">
    <property type="protein sequence ID" value="OTG18271.1"/>
    <property type="molecule type" value="Genomic_DNA"/>
</dbReference>
<keyword evidence="2" id="KW-0132">Cell division</keyword>
<evidence type="ECO:0000256" key="7">
    <source>
        <dbReference type="PROSITE-ProRule" id="PRU00221"/>
    </source>
</evidence>
<dbReference type="SUPFAM" id="SSF90209">
    <property type="entry name" value="Ran binding protein zinc finger-like"/>
    <property type="match status" value="1"/>
</dbReference>
<dbReference type="SMART" id="SM00320">
    <property type="entry name" value="WD40"/>
    <property type="match status" value="1"/>
</dbReference>
<evidence type="ECO:0000256" key="8">
    <source>
        <dbReference type="SAM" id="Phobius"/>
    </source>
</evidence>
<dbReference type="InterPro" id="IPR036443">
    <property type="entry name" value="Znf_RanBP2_sf"/>
</dbReference>
<dbReference type="Gene3D" id="2.130.10.10">
    <property type="entry name" value="YVTN repeat-like/Quinoprotein amine dehydrogenase"/>
    <property type="match status" value="1"/>
</dbReference>
<name>A0A251U7J2_HELAN</name>
<keyword evidence="8" id="KW-1133">Transmembrane helix</keyword>
<evidence type="ECO:0000256" key="3">
    <source>
        <dbReference type="ARBA" id="ARBA00022737"/>
    </source>
</evidence>
<reference evidence="9 11" key="1">
    <citation type="journal article" date="2017" name="Nature">
        <title>The sunflower genome provides insights into oil metabolism, flowering and Asterid evolution.</title>
        <authorList>
            <person name="Badouin H."/>
            <person name="Gouzy J."/>
            <person name="Grassa C.J."/>
            <person name="Murat F."/>
            <person name="Staton S.E."/>
            <person name="Cottret L."/>
            <person name="Lelandais-Briere C."/>
            <person name="Owens G.L."/>
            <person name="Carrere S."/>
            <person name="Mayjonade B."/>
            <person name="Legrand L."/>
            <person name="Gill N."/>
            <person name="Kane N.C."/>
            <person name="Bowers J.E."/>
            <person name="Hubner S."/>
            <person name="Bellec A."/>
            <person name="Berard A."/>
            <person name="Berges H."/>
            <person name="Blanchet N."/>
            <person name="Boniface M.C."/>
            <person name="Brunel D."/>
            <person name="Catrice O."/>
            <person name="Chaidir N."/>
            <person name="Claudel C."/>
            <person name="Donnadieu C."/>
            <person name="Faraut T."/>
            <person name="Fievet G."/>
            <person name="Helmstetter N."/>
            <person name="King M."/>
            <person name="Knapp S.J."/>
            <person name="Lai Z."/>
            <person name="Le Paslier M.C."/>
            <person name="Lippi Y."/>
            <person name="Lorenzon L."/>
            <person name="Mandel J.R."/>
            <person name="Marage G."/>
            <person name="Marchand G."/>
            <person name="Marquand E."/>
            <person name="Bret-Mestries E."/>
            <person name="Morien E."/>
            <person name="Nambeesan S."/>
            <person name="Nguyen T."/>
            <person name="Pegot-Espagnet P."/>
            <person name="Pouilly N."/>
            <person name="Raftis F."/>
            <person name="Sallet E."/>
            <person name="Schiex T."/>
            <person name="Thomas J."/>
            <person name="Vandecasteele C."/>
            <person name="Vares D."/>
            <person name="Vear F."/>
            <person name="Vautrin S."/>
            <person name="Crespi M."/>
            <person name="Mangin B."/>
            <person name="Burke J.M."/>
            <person name="Salse J."/>
            <person name="Munos S."/>
            <person name="Vincourt P."/>
            <person name="Rieseberg L.H."/>
            <person name="Langlade N.B."/>
        </authorList>
    </citation>
    <scope>NUCLEOTIDE SEQUENCE [LARGE SCALE GENOMIC DNA]</scope>
    <source>
        <strain evidence="11">cv. SF193</strain>
        <tissue evidence="9">Leaves</tissue>
    </source>
</reference>
<evidence type="ECO:0000256" key="1">
    <source>
        <dbReference type="ARBA" id="ARBA00022574"/>
    </source>
</evidence>
<evidence type="ECO:0000313" key="9">
    <source>
        <dbReference type="EMBL" id="KAF5794916.1"/>
    </source>
</evidence>
<dbReference type="PROSITE" id="PS50294">
    <property type="entry name" value="WD_REPEATS_REGION"/>
    <property type="match status" value="1"/>
</dbReference>
<dbReference type="PANTHER" id="PTHR19918">
    <property type="entry name" value="CELL DIVISION CYCLE 20 CDC20 FIZZY -RELATED"/>
    <property type="match status" value="1"/>
</dbReference>
<feature type="transmembrane region" description="Helical" evidence="8">
    <location>
        <begin position="32"/>
        <end position="49"/>
    </location>
</feature>
<feature type="repeat" description="WD" evidence="7">
    <location>
        <begin position="62"/>
        <end position="94"/>
    </location>
</feature>
<evidence type="ECO:0000256" key="2">
    <source>
        <dbReference type="ARBA" id="ARBA00022618"/>
    </source>
</evidence>
<dbReference type="EMBL" id="MNCJ02000323">
    <property type="protein sequence ID" value="KAF5794916.1"/>
    <property type="molecule type" value="Genomic_DNA"/>
</dbReference>
<evidence type="ECO:0000256" key="6">
    <source>
        <dbReference type="ARBA" id="ARBA00023425"/>
    </source>
</evidence>
<dbReference type="AlphaFoldDB" id="A0A251U7J2"/>
<gene>
    <name evidence="10" type="ORF">HannXRQ_Chr08g0221261</name>
    <name evidence="9" type="ORF">HanXRQr2_Chr08g0333641</name>
</gene>
<keyword evidence="8" id="KW-0812">Transmembrane</keyword>
<dbReference type="InterPro" id="IPR036322">
    <property type="entry name" value="WD40_repeat_dom_sf"/>
</dbReference>
<evidence type="ECO:0000313" key="11">
    <source>
        <dbReference type="Proteomes" id="UP000215914"/>
    </source>
</evidence>
<dbReference type="InterPro" id="IPR001680">
    <property type="entry name" value="WD40_rpt"/>
</dbReference>
<reference evidence="9" key="3">
    <citation type="submission" date="2020-06" db="EMBL/GenBank/DDBJ databases">
        <title>Helianthus annuus Genome sequencing and assembly Release 2.</title>
        <authorList>
            <person name="Gouzy J."/>
            <person name="Langlade N."/>
            <person name="Munos S."/>
        </authorList>
    </citation>
    <scope>NUCLEOTIDE SEQUENCE</scope>
    <source>
        <tissue evidence="9">Leaves</tissue>
    </source>
</reference>
<proteinExistence type="predicted"/>
<keyword evidence="8" id="KW-0472">Membrane</keyword>
<dbReference type="GO" id="GO:0051301">
    <property type="term" value="P:cell division"/>
    <property type="evidence" value="ECO:0007669"/>
    <property type="project" value="UniProtKB-KW"/>
</dbReference>
<protein>
    <submittedName>
        <fullName evidence="10">Putative zinc finger, RanBP2-type, WD40/YVTN repeat-like-containing domain protein</fullName>
    </submittedName>
    <submittedName>
        <fullName evidence="9">Transcription factor WD40-like family</fullName>
    </submittedName>
</protein>
<sequence>MNSTIPNAFKVDISYKIYVFNCLSYFSSVEPYIFGFFTYYSYLFFAASFHDFRIRAHIVETYSGHHQEVCGLKWSASGQQLASGGNDNHLHIWDRSVASVNSPSPWLHRLEDHTAAVKGGRREDDWTYPSCGNVNFSFRTTCNMRNCTQPRPADHNSKSAPRQMLTPQGYSSTGAYTGSAAPASMYVGVPPYGASLFNGTSMLSYDAPLSGESAYPYVYNNRFARGSLYRPLQFSGTPPYSGRSINH</sequence>